<evidence type="ECO:0000313" key="3">
    <source>
        <dbReference type="EMBL" id="RLN65772.1"/>
    </source>
</evidence>
<proteinExistence type="predicted"/>
<dbReference type="OrthoDB" id="151486at2759"/>
<dbReference type="AlphaFoldDB" id="A0A3F2RWQ7"/>
<dbReference type="Proteomes" id="UP000284657">
    <property type="component" value="Unassembled WGS sequence"/>
</dbReference>
<organism evidence="3 4">
    <name type="scientific">Phytophthora kernoviae</name>
    <dbReference type="NCBI Taxonomy" id="325452"/>
    <lineage>
        <taxon>Eukaryota</taxon>
        <taxon>Sar</taxon>
        <taxon>Stramenopiles</taxon>
        <taxon>Oomycota</taxon>
        <taxon>Peronosporomycetes</taxon>
        <taxon>Peronosporales</taxon>
        <taxon>Peronosporaceae</taxon>
        <taxon>Phytophthora</taxon>
    </lineage>
</organism>
<feature type="region of interest" description="Disordered" evidence="1">
    <location>
        <begin position="107"/>
        <end position="132"/>
    </location>
</feature>
<gene>
    <name evidence="2" type="ORF">BBJ29_000744</name>
    <name evidence="3" type="ORF">BBP00_00002647</name>
</gene>
<protein>
    <submittedName>
        <fullName evidence="3">Uncharacterized protein</fullName>
    </submittedName>
</protein>
<sequence length="132" mass="14711">MLGKRCASEMEACLTEYYRQECLRAMYAKQERPRDCAWVSKDMMAKAPRRARKGVSFALSPEIIGSADPTVDRSPIDVSPISKLELLTMHHDPTPMHSCKYAPNPHSCCQGGPRRPGSTLSEMESETSPVPQ</sequence>
<evidence type="ECO:0000313" key="4">
    <source>
        <dbReference type="Proteomes" id="UP000277300"/>
    </source>
</evidence>
<dbReference type="EMBL" id="MBDO02000048">
    <property type="protein sequence ID" value="RLN65772.1"/>
    <property type="molecule type" value="Genomic_DNA"/>
</dbReference>
<evidence type="ECO:0000313" key="2">
    <source>
        <dbReference type="EMBL" id="RLN52790.1"/>
    </source>
</evidence>
<evidence type="ECO:0000313" key="5">
    <source>
        <dbReference type="Proteomes" id="UP000284657"/>
    </source>
</evidence>
<feature type="compositionally biased region" description="Polar residues" evidence="1">
    <location>
        <begin position="118"/>
        <end position="132"/>
    </location>
</feature>
<accession>A0A3F2RWQ7</accession>
<dbReference type="EMBL" id="MBAD02001645">
    <property type="protein sequence ID" value="RLN52790.1"/>
    <property type="molecule type" value="Genomic_DNA"/>
</dbReference>
<comment type="caution">
    <text evidence="3">The sequence shown here is derived from an EMBL/GenBank/DDBJ whole genome shotgun (WGS) entry which is preliminary data.</text>
</comment>
<evidence type="ECO:0000256" key="1">
    <source>
        <dbReference type="SAM" id="MobiDB-lite"/>
    </source>
</evidence>
<name>A0A3F2RWQ7_9STRA</name>
<reference evidence="4 5" key="1">
    <citation type="submission" date="2018-07" db="EMBL/GenBank/DDBJ databases">
        <title>Genome sequencing of oomycete isolates from Chile give support for New Zealand origin for Phytophthora kernoviae and make available the first Nothophytophthora sp. genome.</title>
        <authorList>
            <person name="Studholme D.J."/>
            <person name="Sanfuentes E."/>
            <person name="Panda P."/>
            <person name="Hill R."/>
            <person name="Sambles C."/>
            <person name="Grant M."/>
            <person name="Williams N.M."/>
            <person name="Mcdougal R.L."/>
        </authorList>
    </citation>
    <scope>NUCLEOTIDE SEQUENCE [LARGE SCALE GENOMIC DNA]</scope>
    <source>
        <strain evidence="3">Chile6</strain>
        <strain evidence="2">Chile7</strain>
    </source>
</reference>
<dbReference type="Proteomes" id="UP000277300">
    <property type="component" value="Unassembled WGS sequence"/>
</dbReference>